<organism evidence="1">
    <name type="scientific">Arundo donax</name>
    <name type="common">Giant reed</name>
    <name type="synonym">Donax arundinaceus</name>
    <dbReference type="NCBI Taxonomy" id="35708"/>
    <lineage>
        <taxon>Eukaryota</taxon>
        <taxon>Viridiplantae</taxon>
        <taxon>Streptophyta</taxon>
        <taxon>Embryophyta</taxon>
        <taxon>Tracheophyta</taxon>
        <taxon>Spermatophyta</taxon>
        <taxon>Magnoliopsida</taxon>
        <taxon>Liliopsida</taxon>
        <taxon>Poales</taxon>
        <taxon>Poaceae</taxon>
        <taxon>PACMAD clade</taxon>
        <taxon>Arundinoideae</taxon>
        <taxon>Arundineae</taxon>
        <taxon>Arundo</taxon>
    </lineage>
</organism>
<reference evidence="1" key="1">
    <citation type="submission" date="2014-09" db="EMBL/GenBank/DDBJ databases">
        <authorList>
            <person name="Magalhaes I.L.F."/>
            <person name="Oliveira U."/>
            <person name="Santos F.R."/>
            <person name="Vidigal T.H.D.A."/>
            <person name="Brescovit A.D."/>
            <person name="Santos A.J."/>
        </authorList>
    </citation>
    <scope>NUCLEOTIDE SEQUENCE</scope>
    <source>
        <tissue evidence="1">Shoot tissue taken approximately 20 cm above the soil surface</tissue>
    </source>
</reference>
<proteinExistence type="predicted"/>
<evidence type="ECO:0000313" key="1">
    <source>
        <dbReference type="EMBL" id="JAD46153.1"/>
    </source>
</evidence>
<sequence length="19" mass="2140">MREPRAQQTGEVQEHCALG</sequence>
<protein>
    <submittedName>
        <fullName evidence="1">Uncharacterized protein</fullName>
    </submittedName>
</protein>
<dbReference type="AlphaFoldDB" id="A0A0A9A8C1"/>
<name>A0A0A9A8C1_ARUDO</name>
<reference evidence="1" key="2">
    <citation type="journal article" date="2015" name="Data Brief">
        <title>Shoot transcriptome of the giant reed, Arundo donax.</title>
        <authorList>
            <person name="Barrero R.A."/>
            <person name="Guerrero F.D."/>
            <person name="Moolhuijzen P."/>
            <person name="Goolsby J.A."/>
            <person name="Tidwell J."/>
            <person name="Bellgard S.E."/>
            <person name="Bellgard M.I."/>
        </authorList>
    </citation>
    <scope>NUCLEOTIDE SEQUENCE</scope>
    <source>
        <tissue evidence="1">Shoot tissue taken approximately 20 cm above the soil surface</tissue>
    </source>
</reference>
<accession>A0A0A9A8C1</accession>
<dbReference type="EMBL" id="GBRH01251742">
    <property type="protein sequence ID" value="JAD46153.1"/>
    <property type="molecule type" value="Transcribed_RNA"/>
</dbReference>